<evidence type="ECO:0000313" key="2">
    <source>
        <dbReference type="EMBL" id="SKB99118.1"/>
    </source>
</evidence>
<dbReference type="STRING" id="439228.SAMN06295920_110178"/>
<dbReference type="PANTHER" id="PTHR39515">
    <property type="entry name" value="CONSERVED PROTEIN"/>
    <property type="match status" value="1"/>
</dbReference>
<dbReference type="OrthoDB" id="116751at2"/>
<dbReference type="PROSITE" id="PS50995">
    <property type="entry name" value="HTH_MARR_2"/>
    <property type="match status" value="1"/>
</dbReference>
<dbReference type="GO" id="GO:0003677">
    <property type="term" value="F:DNA binding"/>
    <property type="evidence" value="ECO:0007669"/>
    <property type="project" value="UniProtKB-KW"/>
</dbReference>
<dbReference type="InterPro" id="IPR000835">
    <property type="entry name" value="HTH_MarR-typ"/>
</dbReference>
<dbReference type="InterPro" id="IPR011991">
    <property type="entry name" value="ArsR-like_HTH"/>
</dbReference>
<dbReference type="RefSeq" id="WP_079649973.1">
    <property type="nucleotide sequence ID" value="NZ_JBHRVT010000003.1"/>
</dbReference>
<dbReference type="InterPro" id="IPR052526">
    <property type="entry name" value="HTH-type_Bedaq_tolerance"/>
</dbReference>
<feature type="domain" description="HTH marR-type" evidence="1">
    <location>
        <begin position="14"/>
        <end position="144"/>
    </location>
</feature>
<accession>A0A1T5FSG5</accession>
<protein>
    <submittedName>
        <fullName evidence="2">DNA-binding transcriptional regulator, MarR family</fullName>
    </submittedName>
</protein>
<dbReference type="CDD" id="cd00090">
    <property type="entry name" value="HTH_ARSR"/>
    <property type="match status" value="1"/>
</dbReference>
<proteinExistence type="predicted"/>
<sequence>MPKQARHVPPAQLADRLRPLLLQLSRQLRREAQKSGLSPIDSQILMAIRQNPGAGVSELAQIEQMSRPTMSVHVKRLEASGWIERAGNGHAGDKRRVALALSDAGSQALAAVRRSRTDWLVNRLTLLTPDEIAALNAAVAPLDRLVRLNP</sequence>
<evidence type="ECO:0000313" key="3">
    <source>
        <dbReference type="Proteomes" id="UP000189818"/>
    </source>
</evidence>
<dbReference type="Proteomes" id="UP000189818">
    <property type="component" value="Unassembled WGS sequence"/>
</dbReference>
<name>A0A1T5FSG5_9SPHN</name>
<organism evidence="2 3">
    <name type="scientific">Rhizorhabdus histidinilytica</name>
    <dbReference type="NCBI Taxonomy" id="439228"/>
    <lineage>
        <taxon>Bacteria</taxon>
        <taxon>Pseudomonadati</taxon>
        <taxon>Pseudomonadota</taxon>
        <taxon>Alphaproteobacteria</taxon>
        <taxon>Sphingomonadales</taxon>
        <taxon>Sphingomonadaceae</taxon>
        <taxon>Rhizorhabdus</taxon>
    </lineage>
</organism>
<reference evidence="3" key="1">
    <citation type="submission" date="2017-02" db="EMBL/GenBank/DDBJ databases">
        <authorList>
            <person name="Varghese N."/>
            <person name="Submissions S."/>
        </authorList>
    </citation>
    <scope>NUCLEOTIDE SEQUENCE [LARGE SCALE GENOMIC DNA]</scope>
    <source>
        <strain evidence="3">UM2</strain>
    </source>
</reference>
<dbReference type="Pfam" id="PF12802">
    <property type="entry name" value="MarR_2"/>
    <property type="match status" value="1"/>
</dbReference>
<dbReference type="PANTHER" id="PTHR39515:SF2">
    <property type="entry name" value="HTH-TYPE TRANSCRIPTIONAL REGULATOR RV0880"/>
    <property type="match status" value="1"/>
</dbReference>
<dbReference type="InterPro" id="IPR036390">
    <property type="entry name" value="WH_DNA-bd_sf"/>
</dbReference>
<evidence type="ECO:0000259" key="1">
    <source>
        <dbReference type="PROSITE" id="PS50995"/>
    </source>
</evidence>
<gene>
    <name evidence="2" type="ORF">SAMN06295920_110178</name>
</gene>
<keyword evidence="3" id="KW-1185">Reference proteome</keyword>
<keyword evidence="2" id="KW-0238">DNA-binding</keyword>
<dbReference type="Gene3D" id="1.10.10.10">
    <property type="entry name" value="Winged helix-like DNA-binding domain superfamily/Winged helix DNA-binding domain"/>
    <property type="match status" value="1"/>
</dbReference>
<dbReference type="AlphaFoldDB" id="A0A1T5FSG5"/>
<dbReference type="GO" id="GO:0003700">
    <property type="term" value="F:DNA-binding transcription factor activity"/>
    <property type="evidence" value="ECO:0007669"/>
    <property type="project" value="InterPro"/>
</dbReference>
<dbReference type="SMART" id="SM00347">
    <property type="entry name" value="HTH_MARR"/>
    <property type="match status" value="1"/>
</dbReference>
<dbReference type="InterPro" id="IPR036388">
    <property type="entry name" value="WH-like_DNA-bd_sf"/>
</dbReference>
<dbReference type="SUPFAM" id="SSF46785">
    <property type="entry name" value="Winged helix' DNA-binding domain"/>
    <property type="match status" value="1"/>
</dbReference>
<dbReference type="EMBL" id="FUYM01000010">
    <property type="protein sequence ID" value="SKB99118.1"/>
    <property type="molecule type" value="Genomic_DNA"/>
</dbReference>